<evidence type="ECO:0000313" key="1">
    <source>
        <dbReference type="EMBL" id="KUJ18451.1"/>
    </source>
</evidence>
<sequence length="239" mass="27183">MASTQQMAEDDHSSNLIDILSWFIKKIEQEKATVAFFQRCIICKGATEFCETCTHELDVLKFDLESFAEMACREIWKLTGGKEGEAYHAGWSFTSFQDIQNAYKDHEELFDRMCEGNDPITCKPRKKVLYADDYQQAIPPLECAIGNWTRVCKAFQSEYELGMARGWRLPADGVEKERGKVKYDPSAKIKKWDALKTKYAELAATLPPNPKSGELGYDSEEIEYYSTSDSACSEDLDAP</sequence>
<gene>
    <name evidence="1" type="ORF">LY89DRAFT_732755</name>
</gene>
<keyword evidence="2" id="KW-1185">Reference proteome</keyword>
<evidence type="ECO:0000313" key="2">
    <source>
        <dbReference type="Proteomes" id="UP000070700"/>
    </source>
</evidence>
<proteinExistence type="predicted"/>
<protein>
    <submittedName>
        <fullName evidence="1">Uncharacterized protein</fullName>
    </submittedName>
</protein>
<dbReference type="InParanoid" id="A0A194XE81"/>
<dbReference type="RefSeq" id="XP_018072806.1">
    <property type="nucleotide sequence ID" value="XM_018219728.1"/>
</dbReference>
<dbReference type="AlphaFoldDB" id="A0A194XE81"/>
<dbReference type="EMBL" id="KQ947413">
    <property type="protein sequence ID" value="KUJ18451.1"/>
    <property type="molecule type" value="Genomic_DNA"/>
</dbReference>
<dbReference type="Proteomes" id="UP000070700">
    <property type="component" value="Unassembled WGS sequence"/>
</dbReference>
<name>A0A194XE81_MOLSC</name>
<dbReference type="KEGG" id="psco:LY89DRAFT_732755"/>
<reference evidence="1 2" key="1">
    <citation type="submission" date="2015-10" db="EMBL/GenBank/DDBJ databases">
        <title>Full genome of DAOMC 229536 Phialocephala scopiformis, a fungal endophyte of spruce producing the potent anti-insectan compound rugulosin.</title>
        <authorList>
            <consortium name="DOE Joint Genome Institute"/>
            <person name="Walker A.K."/>
            <person name="Frasz S.L."/>
            <person name="Seifert K.A."/>
            <person name="Miller J.D."/>
            <person name="Mondo S.J."/>
            <person name="Labutti K."/>
            <person name="Lipzen A."/>
            <person name="Dockter R."/>
            <person name="Kennedy M."/>
            <person name="Grigoriev I.V."/>
            <person name="Spatafora J.W."/>
        </authorList>
    </citation>
    <scope>NUCLEOTIDE SEQUENCE [LARGE SCALE GENOMIC DNA]</scope>
    <source>
        <strain evidence="1 2">CBS 120377</strain>
    </source>
</reference>
<organism evidence="1 2">
    <name type="scientific">Mollisia scopiformis</name>
    <name type="common">Conifer needle endophyte fungus</name>
    <name type="synonym">Phialocephala scopiformis</name>
    <dbReference type="NCBI Taxonomy" id="149040"/>
    <lineage>
        <taxon>Eukaryota</taxon>
        <taxon>Fungi</taxon>
        <taxon>Dikarya</taxon>
        <taxon>Ascomycota</taxon>
        <taxon>Pezizomycotina</taxon>
        <taxon>Leotiomycetes</taxon>
        <taxon>Helotiales</taxon>
        <taxon>Mollisiaceae</taxon>
        <taxon>Mollisia</taxon>
    </lineage>
</organism>
<dbReference type="GeneID" id="28829454"/>
<accession>A0A194XE81</accession>